<sequence length="1025" mass="113084">MTIISLTSILPKESDWKIQGICIKLIDCLFQLYNMRKAILIVITLLSVNFLVHAQTRTIRGTVVSIEDGLPIPGVTVQVKDAGNGTVTDIDGNYQISIDGNENVLVFRFVGMEFQEEPVGNRSTIDVSLRPEVTSLAEVVVTSYGDQTRREVTGAIASVKGEIFQNLPMQSFDRAMQGRVAGVQVTSNSGQPGGTLTVQVRGVGSINAGTEPLYIVDGVQIASGGLSGEGSQNALSSINPSDIESIEVFKDAAAAAIYGAQAANGVVLITTKKGKLGKTRVRFSAQEGIVQPIGFYDVMNASELASIKRQAYINAGLNYRTVESIFGSPSDADLQNSDWIDALYRDGRMSVYDISLSGGDERTKFFLSGSHTYHQGQIIQSDYTRTTGRMNLSHKVNERFTIGANFSLAKQVTNGSIDRGNYVNSPFVAGYAARPNVPIYNEDGTYAEYPSEHLFGYNIVQGVNEELKRATSYQSVSNLNMNYKILPWLGFTGFAGLDFSDNRDENNRPSTIPVFASYGGSSYFADRRIVNSNANANFNVNKKIFDVHTISGILGYEYKKETQETNSAIGRGFPNPVLRYLQNAAVPYDVSGFYTEYIRSGFFGQAKYDYDDKYNFDLTIRRDGSSRFGSNARWGTFGAVSAGWRISSEPFMRNTDWVDNLRLRTSFGVTGNSSIGNFESRTLLSTAGQYLGGGALSFVQLGNDLLTWEESVSTNIGVDATLFNGRIIVTLDAWRKDSRKLLFDTRLPLDSGFGSITRNAGKLRNQGIDFDIQTTNLIIGKFSWSTGFNTSIFSNELLELYEGLDRIGNDLIVGKPISFLFGYEYAGVNPANGSPMYYDENGEYTYLVTDDDMKYLGSTMPWTYGGLSNTLKYGPVSLEVFFQYQYGNLAFNQDLYNLAQAGSIGQDNQTRDQLYFWREPGQITNVPIPYEGGRIPGHSGYQQTSTRLISDGSYIRLKQVTLNYNLPKTLLNKVKIEELNVFVQGINLWTLTKYNGLDPEVNSLGTTYGTYPSSKQMTAGINLTF</sequence>
<evidence type="ECO:0000313" key="9">
    <source>
        <dbReference type="EMBL" id="AEL26576.1"/>
    </source>
</evidence>
<dbReference type="InterPro" id="IPR023996">
    <property type="entry name" value="TonB-dep_OMP_SusC/RagA"/>
</dbReference>
<gene>
    <name evidence="9" type="ordered locus">Cycma_2838</name>
</gene>
<dbReference type="PROSITE" id="PS52016">
    <property type="entry name" value="TONB_DEPENDENT_REC_3"/>
    <property type="match status" value="1"/>
</dbReference>
<feature type="domain" description="TonB-dependent receptor plug" evidence="8">
    <location>
        <begin position="149"/>
        <end position="266"/>
    </location>
</feature>
<evidence type="ECO:0000256" key="2">
    <source>
        <dbReference type="ARBA" id="ARBA00022448"/>
    </source>
</evidence>
<accession>G0J1D7</accession>
<dbReference type="SUPFAM" id="SSF56935">
    <property type="entry name" value="Porins"/>
    <property type="match status" value="1"/>
</dbReference>
<dbReference type="SUPFAM" id="SSF49464">
    <property type="entry name" value="Carboxypeptidase regulatory domain-like"/>
    <property type="match status" value="1"/>
</dbReference>
<dbReference type="Gene3D" id="2.170.130.10">
    <property type="entry name" value="TonB-dependent receptor, plug domain"/>
    <property type="match status" value="1"/>
</dbReference>
<keyword evidence="9" id="KW-0675">Receptor</keyword>
<dbReference type="Proteomes" id="UP000001635">
    <property type="component" value="Chromosome"/>
</dbReference>
<evidence type="ECO:0000256" key="6">
    <source>
        <dbReference type="ARBA" id="ARBA00023237"/>
    </source>
</evidence>
<comment type="subcellular location">
    <subcellularLocation>
        <location evidence="1 7">Cell outer membrane</location>
        <topology evidence="1 7">Multi-pass membrane protein</topology>
    </subcellularLocation>
</comment>
<dbReference type="KEGG" id="cmr:Cycma_2838"/>
<dbReference type="NCBIfam" id="TIGR04056">
    <property type="entry name" value="OMP_RagA_SusC"/>
    <property type="match status" value="1"/>
</dbReference>
<keyword evidence="6 7" id="KW-0998">Cell outer membrane</keyword>
<evidence type="ECO:0000256" key="7">
    <source>
        <dbReference type="PROSITE-ProRule" id="PRU01360"/>
    </source>
</evidence>
<dbReference type="NCBIfam" id="TIGR04057">
    <property type="entry name" value="SusC_RagA_signa"/>
    <property type="match status" value="1"/>
</dbReference>
<keyword evidence="3 7" id="KW-1134">Transmembrane beta strand</keyword>
<dbReference type="Pfam" id="PF07715">
    <property type="entry name" value="Plug"/>
    <property type="match status" value="1"/>
</dbReference>
<dbReference type="Gene3D" id="2.60.40.1120">
    <property type="entry name" value="Carboxypeptidase-like, regulatory domain"/>
    <property type="match status" value="1"/>
</dbReference>
<organism evidence="9 10">
    <name type="scientific">Cyclobacterium marinum (strain ATCC 25205 / DSM 745 / LMG 13164 / NCIMB 1802)</name>
    <name type="common">Flectobacillus marinus</name>
    <dbReference type="NCBI Taxonomy" id="880070"/>
    <lineage>
        <taxon>Bacteria</taxon>
        <taxon>Pseudomonadati</taxon>
        <taxon>Bacteroidota</taxon>
        <taxon>Cytophagia</taxon>
        <taxon>Cytophagales</taxon>
        <taxon>Cyclobacteriaceae</taxon>
        <taxon>Cyclobacterium</taxon>
    </lineage>
</organism>
<keyword evidence="2 7" id="KW-0813">Transport</keyword>
<dbReference type="EMBL" id="CP002955">
    <property type="protein sequence ID" value="AEL26576.1"/>
    <property type="molecule type" value="Genomic_DNA"/>
</dbReference>
<evidence type="ECO:0000256" key="5">
    <source>
        <dbReference type="ARBA" id="ARBA00023136"/>
    </source>
</evidence>
<dbReference type="AlphaFoldDB" id="G0J1D7"/>
<dbReference type="eggNOG" id="COG1629">
    <property type="taxonomic scope" value="Bacteria"/>
</dbReference>
<evidence type="ECO:0000256" key="3">
    <source>
        <dbReference type="ARBA" id="ARBA00022452"/>
    </source>
</evidence>
<dbReference type="InterPro" id="IPR023997">
    <property type="entry name" value="TonB-dep_OMP_SusC/RagA_CS"/>
</dbReference>
<dbReference type="InterPro" id="IPR012910">
    <property type="entry name" value="Plug_dom"/>
</dbReference>
<evidence type="ECO:0000259" key="8">
    <source>
        <dbReference type="Pfam" id="PF07715"/>
    </source>
</evidence>
<dbReference type="STRING" id="880070.Cycma_2838"/>
<protein>
    <submittedName>
        <fullName evidence="9">TonB-dependent receptor plug</fullName>
    </submittedName>
</protein>
<dbReference type="GO" id="GO:0009279">
    <property type="term" value="C:cell outer membrane"/>
    <property type="evidence" value="ECO:0007669"/>
    <property type="project" value="UniProtKB-SubCell"/>
</dbReference>
<dbReference type="Pfam" id="PF13715">
    <property type="entry name" value="CarbopepD_reg_2"/>
    <property type="match status" value="1"/>
</dbReference>
<proteinExistence type="inferred from homology"/>
<evidence type="ECO:0000256" key="4">
    <source>
        <dbReference type="ARBA" id="ARBA00022692"/>
    </source>
</evidence>
<evidence type="ECO:0000256" key="1">
    <source>
        <dbReference type="ARBA" id="ARBA00004571"/>
    </source>
</evidence>
<comment type="similarity">
    <text evidence="7">Belongs to the TonB-dependent receptor family.</text>
</comment>
<dbReference type="InterPro" id="IPR036942">
    <property type="entry name" value="Beta-barrel_TonB_sf"/>
</dbReference>
<keyword evidence="10" id="KW-1185">Reference proteome</keyword>
<name>G0J1D7_CYCMS</name>
<keyword evidence="4 7" id="KW-0812">Transmembrane</keyword>
<dbReference type="InterPro" id="IPR039426">
    <property type="entry name" value="TonB-dep_rcpt-like"/>
</dbReference>
<dbReference type="InterPro" id="IPR008969">
    <property type="entry name" value="CarboxyPept-like_regulatory"/>
</dbReference>
<evidence type="ECO:0000313" key="10">
    <source>
        <dbReference type="Proteomes" id="UP000001635"/>
    </source>
</evidence>
<reference evidence="10" key="1">
    <citation type="submission" date="2011-07" db="EMBL/GenBank/DDBJ databases">
        <title>The complete genome of Cyclobacterium marinum DSM 745.</title>
        <authorList>
            <person name="Lucas S."/>
            <person name="Han J."/>
            <person name="Lapidus A."/>
            <person name="Bruce D."/>
            <person name="Goodwin L."/>
            <person name="Pitluck S."/>
            <person name="Peters L."/>
            <person name="Kyrpides N."/>
            <person name="Mavromatis K."/>
            <person name="Ivanova N."/>
            <person name="Ovchinnikova G."/>
            <person name="Chertkov O."/>
            <person name="Detter J.C."/>
            <person name="Tapia R."/>
            <person name="Han C."/>
            <person name="Land M."/>
            <person name="Hauser L."/>
            <person name="Markowitz V."/>
            <person name="Cheng J.-F."/>
            <person name="Hugenholtz P."/>
            <person name="Woyke T."/>
            <person name="Wu D."/>
            <person name="Tindall B."/>
            <person name="Schuetze A."/>
            <person name="Brambilla E."/>
            <person name="Klenk H.-P."/>
            <person name="Eisen J.A."/>
        </authorList>
    </citation>
    <scope>NUCLEOTIDE SEQUENCE [LARGE SCALE GENOMIC DNA]</scope>
    <source>
        <strain evidence="10">ATCC 25205 / DSM 745 / LMG 13164 / NCIMB 1802</strain>
    </source>
</reference>
<keyword evidence="5 7" id="KW-0472">Membrane</keyword>
<dbReference type="Gene3D" id="2.40.170.20">
    <property type="entry name" value="TonB-dependent receptor, beta-barrel domain"/>
    <property type="match status" value="1"/>
</dbReference>
<dbReference type="InterPro" id="IPR037066">
    <property type="entry name" value="Plug_dom_sf"/>
</dbReference>
<dbReference type="HOGENOM" id="CLU_004317_0_1_10"/>